<dbReference type="Gene3D" id="3.30.450.40">
    <property type="match status" value="1"/>
</dbReference>
<dbReference type="PROSITE" id="PS50109">
    <property type="entry name" value="HIS_KIN"/>
    <property type="match status" value="1"/>
</dbReference>
<dbReference type="CDD" id="cd00075">
    <property type="entry name" value="HATPase"/>
    <property type="match status" value="1"/>
</dbReference>
<dbReference type="InterPro" id="IPR003661">
    <property type="entry name" value="HisK_dim/P_dom"/>
</dbReference>
<evidence type="ECO:0000256" key="3">
    <source>
        <dbReference type="ARBA" id="ARBA00022553"/>
    </source>
</evidence>
<dbReference type="InterPro" id="IPR005467">
    <property type="entry name" value="His_kinase_dom"/>
</dbReference>
<dbReference type="RefSeq" id="WP_204661446.1">
    <property type="nucleotide sequence ID" value="NZ_CP056775.1"/>
</dbReference>
<dbReference type="CDD" id="cd00082">
    <property type="entry name" value="HisKA"/>
    <property type="match status" value="1"/>
</dbReference>
<dbReference type="SUPFAM" id="SSF55781">
    <property type="entry name" value="GAF domain-like"/>
    <property type="match status" value="1"/>
</dbReference>
<dbReference type="EC" id="2.7.13.3" evidence="2"/>
<dbReference type="EMBL" id="CP056775">
    <property type="protein sequence ID" value="QRR00413.1"/>
    <property type="molecule type" value="Genomic_DNA"/>
</dbReference>
<protein>
    <recommendedName>
        <fullName evidence="2">histidine kinase</fullName>
        <ecNumber evidence="2">2.7.13.3</ecNumber>
    </recommendedName>
</protein>
<organism evidence="5 6">
    <name type="scientific">Dyadobacter sandarakinus</name>
    <dbReference type="NCBI Taxonomy" id="2747268"/>
    <lineage>
        <taxon>Bacteria</taxon>
        <taxon>Pseudomonadati</taxon>
        <taxon>Bacteroidota</taxon>
        <taxon>Cytophagia</taxon>
        <taxon>Cytophagales</taxon>
        <taxon>Spirosomataceae</taxon>
        <taxon>Dyadobacter</taxon>
    </lineage>
</organism>
<keyword evidence="3" id="KW-0597">Phosphoprotein</keyword>
<evidence type="ECO:0000259" key="4">
    <source>
        <dbReference type="PROSITE" id="PS50109"/>
    </source>
</evidence>
<dbReference type="SUPFAM" id="SSF47384">
    <property type="entry name" value="Homodimeric domain of signal transducing histidine kinase"/>
    <property type="match status" value="1"/>
</dbReference>
<name>A0ABX7I3E2_9BACT</name>
<dbReference type="InterPro" id="IPR029016">
    <property type="entry name" value="GAF-like_dom_sf"/>
</dbReference>
<dbReference type="InterPro" id="IPR036890">
    <property type="entry name" value="HATPase_C_sf"/>
</dbReference>
<dbReference type="Gene3D" id="1.10.287.130">
    <property type="match status" value="1"/>
</dbReference>
<reference evidence="5 6" key="1">
    <citation type="submission" date="2020-06" db="EMBL/GenBank/DDBJ databases">
        <title>Dyadobacter sandarakinus sp. nov., isolated from the soil of the Arctic Yellow River Station.</title>
        <authorList>
            <person name="Zhang Y."/>
            <person name="Peng F."/>
        </authorList>
    </citation>
    <scope>NUCLEOTIDE SEQUENCE [LARGE SCALE GENOMIC DNA]</scope>
    <source>
        <strain evidence="5 6">Q3-56</strain>
    </source>
</reference>
<comment type="catalytic activity">
    <reaction evidence="1">
        <text>ATP + protein L-histidine = ADP + protein N-phospho-L-histidine.</text>
        <dbReference type="EC" id="2.7.13.3"/>
    </reaction>
</comment>
<dbReference type="InterPro" id="IPR004358">
    <property type="entry name" value="Sig_transdc_His_kin-like_C"/>
</dbReference>
<dbReference type="PRINTS" id="PR00344">
    <property type="entry name" value="BCTRLSENSOR"/>
</dbReference>
<dbReference type="Gene3D" id="3.30.565.10">
    <property type="entry name" value="Histidine kinase-like ATPase, C-terminal domain"/>
    <property type="match status" value="1"/>
</dbReference>
<keyword evidence="6" id="KW-1185">Reference proteome</keyword>
<sequence length="410" mass="44948">MKKTATPIPADEKERLIRLADLDIDYSQHHEGLQHLARLAAAVTGTSMSMINLIDSLTQWTISNYGLDIQQLMREDSVCQYTIMAEDSLEVGDLSQDERFQNKDFVVQAPLVRYYYGIPLRTSAGTAVGALCVMDQKSRHLEPEKVEMLKIIADEVVTRLKTLRMVESLKNRLVESRQSQKKVAHDIRGPLGGIIGLAKIISDLGEANEIGEVIEFMHLIQNSGKSVLDMAEEILGRSEDTNVPGLNGKKERTVFNLAVLREKVVTLYGPQARQKQIDMSVSTSGLTENIPFTGSKLLQIAGNLISNAIKFTPTDGHLEVDLNLIIDPSKPVLKITVLDTGLGMAPETIEAILSGGATSSNGTEGEQGYGFGLALVKHLVESLNGHIDVFSRPGRGTRFEVVIPQNIYGT</sequence>
<dbReference type="InterPro" id="IPR036097">
    <property type="entry name" value="HisK_dim/P_sf"/>
</dbReference>
<dbReference type="Pfam" id="PF01590">
    <property type="entry name" value="GAF"/>
    <property type="match status" value="1"/>
</dbReference>
<evidence type="ECO:0000313" key="6">
    <source>
        <dbReference type="Proteomes" id="UP000612680"/>
    </source>
</evidence>
<dbReference type="PANTHER" id="PTHR43102:SF2">
    <property type="entry name" value="GAF DOMAIN-CONTAINING PROTEIN"/>
    <property type="match status" value="1"/>
</dbReference>
<evidence type="ECO:0000256" key="2">
    <source>
        <dbReference type="ARBA" id="ARBA00012438"/>
    </source>
</evidence>
<keyword evidence="5" id="KW-0418">Kinase</keyword>
<dbReference type="InterPro" id="IPR003018">
    <property type="entry name" value="GAF"/>
</dbReference>
<dbReference type="Pfam" id="PF02518">
    <property type="entry name" value="HATPase_c"/>
    <property type="match status" value="1"/>
</dbReference>
<proteinExistence type="predicted"/>
<dbReference type="GO" id="GO:0016301">
    <property type="term" value="F:kinase activity"/>
    <property type="evidence" value="ECO:0007669"/>
    <property type="project" value="UniProtKB-KW"/>
</dbReference>
<gene>
    <name evidence="5" type="ORF">HWI92_05570</name>
</gene>
<dbReference type="PANTHER" id="PTHR43102">
    <property type="entry name" value="SLR1143 PROTEIN"/>
    <property type="match status" value="1"/>
</dbReference>
<accession>A0ABX7I3E2</accession>
<dbReference type="SUPFAM" id="SSF55874">
    <property type="entry name" value="ATPase domain of HSP90 chaperone/DNA topoisomerase II/histidine kinase"/>
    <property type="match status" value="1"/>
</dbReference>
<evidence type="ECO:0000313" key="5">
    <source>
        <dbReference type="EMBL" id="QRR00413.1"/>
    </source>
</evidence>
<dbReference type="SMART" id="SM00065">
    <property type="entry name" value="GAF"/>
    <property type="match status" value="1"/>
</dbReference>
<dbReference type="Proteomes" id="UP000612680">
    <property type="component" value="Chromosome"/>
</dbReference>
<dbReference type="InterPro" id="IPR003594">
    <property type="entry name" value="HATPase_dom"/>
</dbReference>
<dbReference type="SMART" id="SM00387">
    <property type="entry name" value="HATPase_c"/>
    <property type="match status" value="1"/>
</dbReference>
<feature type="domain" description="Histidine kinase" evidence="4">
    <location>
        <begin position="182"/>
        <end position="407"/>
    </location>
</feature>
<keyword evidence="5" id="KW-0808">Transferase</keyword>
<evidence type="ECO:0000256" key="1">
    <source>
        <dbReference type="ARBA" id="ARBA00000085"/>
    </source>
</evidence>